<keyword evidence="4 7" id="KW-0812">Transmembrane</keyword>
<proteinExistence type="inferred from homology"/>
<dbReference type="EMBL" id="AYYY01000029">
    <property type="protein sequence ID" value="KRM61310.1"/>
    <property type="molecule type" value="Genomic_DNA"/>
</dbReference>
<organism evidence="9 10">
    <name type="scientific">Paucilactobacillus vaccinostercus DSM 20634</name>
    <dbReference type="NCBI Taxonomy" id="1423813"/>
    <lineage>
        <taxon>Bacteria</taxon>
        <taxon>Bacillati</taxon>
        <taxon>Bacillota</taxon>
        <taxon>Bacilli</taxon>
        <taxon>Lactobacillales</taxon>
        <taxon>Lactobacillaceae</taxon>
        <taxon>Paucilactobacillus</taxon>
    </lineage>
</organism>
<dbReference type="RefSeq" id="WP_338045559.1">
    <property type="nucleotide sequence ID" value="NZ_AYYY01000029.1"/>
</dbReference>
<keyword evidence="5 8" id="KW-1133">Transmembrane helix</keyword>
<evidence type="ECO:0000256" key="1">
    <source>
        <dbReference type="ARBA" id="ARBA00004651"/>
    </source>
</evidence>
<evidence type="ECO:0000256" key="8">
    <source>
        <dbReference type="SAM" id="Phobius"/>
    </source>
</evidence>
<dbReference type="STRING" id="1423813.FC26_GL001859"/>
<feature type="transmembrane region" description="Helical" evidence="8">
    <location>
        <begin position="30"/>
        <end position="51"/>
    </location>
</feature>
<dbReference type="PANTHER" id="PTHR30561">
    <property type="entry name" value="SMR FAMILY PROTON-DEPENDENT DRUG EFFLUX TRANSPORTER SUGE"/>
    <property type="match status" value="1"/>
</dbReference>
<dbReference type="GO" id="GO:0005886">
    <property type="term" value="C:plasma membrane"/>
    <property type="evidence" value="ECO:0007669"/>
    <property type="project" value="UniProtKB-SubCell"/>
</dbReference>
<comment type="caution">
    <text evidence="9">The sequence shown here is derived from an EMBL/GenBank/DDBJ whole genome shotgun (WGS) entry which is preliminary data.</text>
</comment>
<dbReference type="SUPFAM" id="SSF103481">
    <property type="entry name" value="Multidrug resistance efflux transporter EmrE"/>
    <property type="match status" value="1"/>
</dbReference>
<keyword evidence="2" id="KW-0813">Transport</keyword>
<evidence type="ECO:0000256" key="7">
    <source>
        <dbReference type="RuleBase" id="RU003942"/>
    </source>
</evidence>
<dbReference type="InterPro" id="IPR045324">
    <property type="entry name" value="Small_multidrug_res"/>
</dbReference>
<reference evidence="9 10" key="1">
    <citation type="journal article" date="2015" name="Genome Announc.">
        <title>Expanding the biotechnology potential of lactobacilli through comparative genomics of 213 strains and associated genera.</title>
        <authorList>
            <person name="Sun Z."/>
            <person name="Harris H.M."/>
            <person name="McCann A."/>
            <person name="Guo C."/>
            <person name="Argimon S."/>
            <person name="Zhang W."/>
            <person name="Yang X."/>
            <person name="Jeffery I.B."/>
            <person name="Cooney J.C."/>
            <person name="Kagawa T.F."/>
            <person name="Liu W."/>
            <person name="Song Y."/>
            <person name="Salvetti E."/>
            <person name="Wrobel A."/>
            <person name="Rasinkangas P."/>
            <person name="Parkhill J."/>
            <person name="Rea M.C."/>
            <person name="O'Sullivan O."/>
            <person name="Ritari J."/>
            <person name="Douillard F.P."/>
            <person name="Paul Ross R."/>
            <person name="Yang R."/>
            <person name="Briner A.E."/>
            <person name="Felis G.E."/>
            <person name="de Vos W.M."/>
            <person name="Barrangou R."/>
            <person name="Klaenhammer T.R."/>
            <person name="Caufield P.W."/>
            <person name="Cui Y."/>
            <person name="Zhang H."/>
            <person name="O'Toole P.W."/>
        </authorList>
    </citation>
    <scope>NUCLEOTIDE SEQUENCE [LARGE SCALE GENOMIC DNA]</scope>
    <source>
        <strain evidence="9 10">DSM 20634</strain>
    </source>
</reference>
<dbReference type="Pfam" id="PF00893">
    <property type="entry name" value="Multi_Drug_Res"/>
    <property type="match status" value="1"/>
</dbReference>
<comment type="similarity">
    <text evidence="7">Belongs to the drug/metabolite transporter (DMT) superfamily. Small multidrug resistance (SMR) (TC 2.A.7.1) family.</text>
</comment>
<evidence type="ECO:0000313" key="9">
    <source>
        <dbReference type="EMBL" id="KRM61310.1"/>
    </source>
</evidence>
<feature type="transmembrane region" description="Helical" evidence="8">
    <location>
        <begin position="85"/>
        <end position="104"/>
    </location>
</feature>
<sequence>MMGYLYLGLAVVGEIAGTSFLKYSNGFSHLWPSVGVVVGYVMCFYFLSLAFRSINLSIAYAMWSGVGTVVITLISVFILRESINLASVIGITLILLGSIILNLFGSAH</sequence>
<evidence type="ECO:0000256" key="4">
    <source>
        <dbReference type="ARBA" id="ARBA00022692"/>
    </source>
</evidence>
<keyword evidence="3" id="KW-1003">Cell membrane</keyword>
<evidence type="ECO:0000256" key="5">
    <source>
        <dbReference type="ARBA" id="ARBA00022989"/>
    </source>
</evidence>
<evidence type="ECO:0000256" key="3">
    <source>
        <dbReference type="ARBA" id="ARBA00022475"/>
    </source>
</evidence>
<dbReference type="InterPro" id="IPR037185">
    <property type="entry name" value="EmrE-like"/>
</dbReference>
<protein>
    <submittedName>
        <fullName evidence="9">Membrane transporter</fullName>
    </submittedName>
</protein>
<evidence type="ECO:0000256" key="6">
    <source>
        <dbReference type="ARBA" id="ARBA00023136"/>
    </source>
</evidence>
<dbReference type="PANTHER" id="PTHR30561:SF1">
    <property type="entry name" value="MULTIDRUG TRANSPORTER EMRE"/>
    <property type="match status" value="1"/>
</dbReference>
<dbReference type="GO" id="GO:0022857">
    <property type="term" value="F:transmembrane transporter activity"/>
    <property type="evidence" value="ECO:0007669"/>
    <property type="project" value="InterPro"/>
</dbReference>
<accession>A0A0R2A1W7</accession>
<keyword evidence="6 8" id="KW-0472">Membrane</keyword>
<dbReference type="Gene3D" id="1.10.3730.20">
    <property type="match status" value="1"/>
</dbReference>
<keyword evidence="10" id="KW-1185">Reference proteome</keyword>
<evidence type="ECO:0000256" key="2">
    <source>
        <dbReference type="ARBA" id="ARBA00022448"/>
    </source>
</evidence>
<evidence type="ECO:0000313" key="10">
    <source>
        <dbReference type="Proteomes" id="UP000051733"/>
    </source>
</evidence>
<dbReference type="InterPro" id="IPR000390">
    <property type="entry name" value="Small_drug/metabolite_transptr"/>
</dbReference>
<name>A0A0R2A1W7_9LACO</name>
<dbReference type="PATRIC" id="fig|1423813.3.peg.1888"/>
<gene>
    <name evidence="9" type="ORF">FC26_GL001859</name>
</gene>
<dbReference type="FunFam" id="1.10.3730.20:FF:000001">
    <property type="entry name" value="Quaternary ammonium compound resistance transporter SugE"/>
    <property type="match status" value="1"/>
</dbReference>
<comment type="subcellular location">
    <subcellularLocation>
        <location evidence="1 7">Cell membrane</location>
        <topology evidence="1 7">Multi-pass membrane protein</topology>
    </subcellularLocation>
</comment>
<feature type="transmembrane region" description="Helical" evidence="8">
    <location>
        <begin position="58"/>
        <end position="79"/>
    </location>
</feature>
<dbReference type="AlphaFoldDB" id="A0A0R2A1W7"/>
<dbReference type="Proteomes" id="UP000051733">
    <property type="component" value="Unassembled WGS sequence"/>
</dbReference>